<protein>
    <submittedName>
        <fullName evidence="2">Uncharacterized protein</fullName>
    </submittedName>
</protein>
<dbReference type="AlphaFoldDB" id="A0A0A9G1J8"/>
<organism evidence="2">
    <name type="scientific">Arundo donax</name>
    <name type="common">Giant reed</name>
    <name type="synonym">Donax arundinaceus</name>
    <dbReference type="NCBI Taxonomy" id="35708"/>
    <lineage>
        <taxon>Eukaryota</taxon>
        <taxon>Viridiplantae</taxon>
        <taxon>Streptophyta</taxon>
        <taxon>Embryophyta</taxon>
        <taxon>Tracheophyta</taxon>
        <taxon>Spermatophyta</taxon>
        <taxon>Magnoliopsida</taxon>
        <taxon>Liliopsida</taxon>
        <taxon>Poales</taxon>
        <taxon>Poaceae</taxon>
        <taxon>PACMAD clade</taxon>
        <taxon>Arundinoideae</taxon>
        <taxon>Arundineae</taxon>
        <taxon>Arundo</taxon>
    </lineage>
</organism>
<reference evidence="2" key="2">
    <citation type="journal article" date="2015" name="Data Brief">
        <title>Shoot transcriptome of the giant reed, Arundo donax.</title>
        <authorList>
            <person name="Barrero R.A."/>
            <person name="Guerrero F.D."/>
            <person name="Moolhuijzen P."/>
            <person name="Goolsby J.A."/>
            <person name="Tidwell J."/>
            <person name="Bellgard S.E."/>
            <person name="Bellgard M.I."/>
        </authorList>
    </citation>
    <scope>NUCLEOTIDE SEQUENCE</scope>
    <source>
        <tissue evidence="2">Shoot tissue taken approximately 20 cm above the soil surface</tissue>
    </source>
</reference>
<name>A0A0A9G1J8_ARUDO</name>
<evidence type="ECO:0000256" key="1">
    <source>
        <dbReference type="SAM" id="MobiDB-lite"/>
    </source>
</evidence>
<sequence length="61" mass="6351">MPWLDGGGAQRSLLCGSSSPWRRLAESTANGPRRSLGGCGRSSSSSTRKPTSPNPKQIAHG</sequence>
<feature type="compositionally biased region" description="Low complexity" evidence="1">
    <location>
        <begin position="31"/>
        <end position="55"/>
    </location>
</feature>
<reference evidence="2" key="1">
    <citation type="submission" date="2014-09" db="EMBL/GenBank/DDBJ databases">
        <authorList>
            <person name="Magalhaes I.L.F."/>
            <person name="Oliveira U."/>
            <person name="Santos F.R."/>
            <person name="Vidigal T.H.D.A."/>
            <person name="Brescovit A.D."/>
            <person name="Santos A.J."/>
        </authorList>
    </citation>
    <scope>NUCLEOTIDE SEQUENCE</scope>
    <source>
        <tissue evidence="2">Shoot tissue taken approximately 20 cm above the soil surface</tissue>
    </source>
</reference>
<proteinExistence type="predicted"/>
<dbReference type="EMBL" id="GBRH01181480">
    <property type="protein sequence ID" value="JAE16416.1"/>
    <property type="molecule type" value="Transcribed_RNA"/>
</dbReference>
<feature type="region of interest" description="Disordered" evidence="1">
    <location>
        <begin position="1"/>
        <end position="61"/>
    </location>
</feature>
<evidence type="ECO:0000313" key="2">
    <source>
        <dbReference type="EMBL" id="JAE16416.1"/>
    </source>
</evidence>
<accession>A0A0A9G1J8</accession>